<dbReference type="Gene3D" id="3.40.50.1820">
    <property type="entry name" value="alpha/beta hydrolase"/>
    <property type="match status" value="1"/>
</dbReference>
<evidence type="ECO:0000259" key="6">
    <source>
        <dbReference type="Pfam" id="PF01764"/>
    </source>
</evidence>
<protein>
    <recommendedName>
        <fullName evidence="5">Phospholipase A1</fullName>
        <ecNumber evidence="5">3.1.1.-</ecNumber>
    </recommendedName>
</protein>
<dbReference type="Pfam" id="PF01764">
    <property type="entry name" value="Lipase_3"/>
    <property type="match status" value="1"/>
</dbReference>
<comment type="similarity">
    <text evidence="1 5">Belongs to the AB hydrolase superfamily. Lipase family.</text>
</comment>
<accession>A0ABQ7X5X0</accession>
<evidence type="ECO:0000256" key="5">
    <source>
        <dbReference type="RuleBase" id="RU367093"/>
    </source>
</evidence>
<dbReference type="InterPro" id="IPR029058">
    <property type="entry name" value="AB_hydrolase_fold"/>
</dbReference>
<comment type="caution">
    <text evidence="7">The sequence shown here is derived from an EMBL/GenBank/DDBJ whole genome shotgun (WGS) entry which is preliminary data.</text>
</comment>
<dbReference type="InterPro" id="IPR033556">
    <property type="entry name" value="PLA"/>
</dbReference>
<dbReference type="EMBL" id="JAGKQM010001796">
    <property type="protein sequence ID" value="KAH0851332.1"/>
    <property type="molecule type" value="Genomic_DNA"/>
</dbReference>
<evidence type="ECO:0000256" key="3">
    <source>
        <dbReference type="ARBA" id="ARBA00022963"/>
    </source>
</evidence>
<name>A0ABQ7X5X0_BRANA</name>
<evidence type="ECO:0000256" key="4">
    <source>
        <dbReference type="ARBA" id="ARBA00023098"/>
    </source>
</evidence>
<keyword evidence="3 5" id="KW-0442">Lipid degradation</keyword>
<evidence type="ECO:0000256" key="2">
    <source>
        <dbReference type="ARBA" id="ARBA00022801"/>
    </source>
</evidence>
<keyword evidence="8" id="KW-1185">Reference proteome</keyword>
<comment type="function">
    <text evidence="5">Acylhydrolase that catalyzes the hydrolysis of phospholipids at the sn-1 position.</text>
</comment>
<keyword evidence="2 5" id="KW-0378">Hydrolase</keyword>
<dbReference type="InterPro" id="IPR002921">
    <property type="entry name" value="Fungal_lipase-type"/>
</dbReference>
<evidence type="ECO:0000313" key="8">
    <source>
        <dbReference type="Proteomes" id="UP000824890"/>
    </source>
</evidence>
<reference evidence="7 8" key="1">
    <citation type="submission" date="2021-05" db="EMBL/GenBank/DDBJ databases">
        <title>Genome Assembly of Synthetic Allotetraploid Brassica napus Reveals Homoeologous Exchanges between Subgenomes.</title>
        <authorList>
            <person name="Davis J.T."/>
        </authorList>
    </citation>
    <scope>NUCLEOTIDE SEQUENCE [LARGE SCALE GENOMIC DNA]</scope>
    <source>
        <strain evidence="8">cv. Da-Ae</strain>
        <tissue evidence="7">Seedling</tissue>
    </source>
</reference>
<dbReference type="SUPFAM" id="SSF53474">
    <property type="entry name" value="alpha/beta-Hydrolases"/>
    <property type="match status" value="1"/>
</dbReference>
<dbReference type="CDD" id="cd00519">
    <property type="entry name" value="Lipase_3"/>
    <property type="match status" value="1"/>
</dbReference>
<dbReference type="EC" id="3.1.1.-" evidence="5"/>
<dbReference type="PANTHER" id="PTHR31828">
    <property type="entry name" value="PHOSPHOLIPASE A1-IIGAMMA"/>
    <property type="match status" value="1"/>
</dbReference>
<feature type="domain" description="Fungal lipase-type" evidence="6">
    <location>
        <begin position="165"/>
        <end position="339"/>
    </location>
</feature>
<gene>
    <name evidence="7" type="ORF">HID58_094850</name>
</gene>
<dbReference type="Proteomes" id="UP000824890">
    <property type="component" value="Unassembled WGS sequence"/>
</dbReference>
<sequence>MDAADKKVTRCFSCTRTKKKKNKEDEKLIASRGIAKRWRDLSGQNHWKGLLQPLDQDLRQYLIHYCEMAQAGYDTFNINTQSEFAGSSIYSRKDFFAKVGLEKAHPYTKYKVTKFLFATSQIHVPESFLLFPVSREGCTKESNWIGYVAVTDDQGTAALGRRDIVVAWRGSVQPLEWVNDFEFGFVNAKKIFGEKNDQVQIHRGWYSIYMSKDERSPFNKANARDQVLREIGRLLEKYKDEKISISICGHSLGAAIATLNAADIVANGYNRPKSRPDKSCPVTAFVFASPRVGDSDFKKLFSGYVLLNIYIYNSFILLKDLRVLRVRNLPDVVPIYPPLGYAEVGDELPIDTRKSPYLKSPGDLATFHCLEAYLHGLAGTQGTSKADLFRLDVKRDIGLVNKSVDGLKDEYMVPGHWRILKNKGMVQQKDGSWKLMDHEIDDNEDFDF</sequence>
<evidence type="ECO:0000256" key="1">
    <source>
        <dbReference type="ARBA" id="ARBA00010701"/>
    </source>
</evidence>
<dbReference type="PANTHER" id="PTHR31828:SF38">
    <property type="entry name" value="PHOSPHOLIPASE A1"/>
    <property type="match status" value="1"/>
</dbReference>
<evidence type="ECO:0000313" key="7">
    <source>
        <dbReference type="EMBL" id="KAH0851332.1"/>
    </source>
</evidence>
<proteinExistence type="inferred from homology"/>
<keyword evidence="4 5" id="KW-0443">Lipid metabolism</keyword>
<organism evidence="7 8">
    <name type="scientific">Brassica napus</name>
    <name type="common">Rape</name>
    <dbReference type="NCBI Taxonomy" id="3708"/>
    <lineage>
        <taxon>Eukaryota</taxon>
        <taxon>Viridiplantae</taxon>
        <taxon>Streptophyta</taxon>
        <taxon>Embryophyta</taxon>
        <taxon>Tracheophyta</taxon>
        <taxon>Spermatophyta</taxon>
        <taxon>Magnoliopsida</taxon>
        <taxon>eudicotyledons</taxon>
        <taxon>Gunneridae</taxon>
        <taxon>Pentapetalae</taxon>
        <taxon>rosids</taxon>
        <taxon>malvids</taxon>
        <taxon>Brassicales</taxon>
        <taxon>Brassicaceae</taxon>
        <taxon>Brassiceae</taxon>
        <taxon>Brassica</taxon>
    </lineage>
</organism>